<keyword evidence="1" id="KW-0812">Transmembrane</keyword>
<keyword evidence="1" id="KW-0472">Membrane</keyword>
<evidence type="ECO:0000256" key="1">
    <source>
        <dbReference type="SAM" id="Phobius"/>
    </source>
</evidence>
<evidence type="ECO:0000313" key="3">
    <source>
        <dbReference type="Proteomes" id="UP000319252"/>
    </source>
</evidence>
<keyword evidence="1" id="KW-1133">Transmembrane helix</keyword>
<evidence type="ECO:0000313" key="2">
    <source>
        <dbReference type="EMBL" id="VUW83326.1"/>
    </source>
</evidence>
<reference evidence="2 3" key="1">
    <citation type="submission" date="2019-07" db="EMBL/GenBank/DDBJ databases">
        <authorList>
            <person name="Chang H.-W."/>
            <person name="Raman A."/>
            <person name="Venkatesh S."/>
            <person name="Gehrig J."/>
        </authorList>
    </citation>
    <scope>NUCLEOTIDE SEQUENCE [LARGE SCALE GENOMIC DNA]</scope>
    <source>
        <strain evidence="2">B.longum_ssp_infantis_4</strain>
    </source>
</reference>
<protein>
    <submittedName>
        <fullName evidence="2">Uncharacterized protein</fullName>
    </submittedName>
</protein>
<gene>
    <name evidence="2" type="ORF">BLONGUMMC1_01049</name>
</gene>
<proteinExistence type="predicted"/>
<name>A0A564RYQ7_BIFLI</name>
<feature type="transmembrane region" description="Helical" evidence="1">
    <location>
        <begin position="61"/>
        <end position="79"/>
    </location>
</feature>
<organism evidence="2 3">
    <name type="scientific">Bifidobacterium longum subsp. infantis</name>
    <dbReference type="NCBI Taxonomy" id="1682"/>
    <lineage>
        <taxon>Bacteria</taxon>
        <taxon>Bacillati</taxon>
        <taxon>Actinomycetota</taxon>
        <taxon>Actinomycetes</taxon>
        <taxon>Bifidobacteriales</taxon>
        <taxon>Bifidobacteriaceae</taxon>
        <taxon>Bifidobacterium</taxon>
    </lineage>
</organism>
<sequence>MKLCSIGLSQSRTVFVSGLPHNDAAVYTGTALRGIMAPYSGTAAVLLVVVFLFTDRRVFKYVDWGLPLTFCMFFIFIGNKKGRYLASYSAVNVLFLAVLLTLSWIIEPSF</sequence>
<accession>A0A564RYQ7</accession>
<feature type="transmembrane region" description="Helical" evidence="1">
    <location>
        <begin position="85"/>
        <end position="106"/>
    </location>
</feature>
<dbReference type="AlphaFoldDB" id="A0A564RYQ7"/>
<feature type="transmembrane region" description="Helical" evidence="1">
    <location>
        <begin position="36"/>
        <end position="54"/>
    </location>
</feature>
<dbReference type="Proteomes" id="UP000319252">
    <property type="component" value="Unassembled WGS sequence"/>
</dbReference>
<dbReference type="EMBL" id="CABHML010000043">
    <property type="protein sequence ID" value="VUW83326.1"/>
    <property type="molecule type" value="Genomic_DNA"/>
</dbReference>